<comment type="caution">
    <text evidence="2">The sequence shown here is derived from an EMBL/GenBank/DDBJ whole genome shotgun (WGS) entry which is preliminary data.</text>
</comment>
<protein>
    <submittedName>
        <fullName evidence="2">Uncharacterized protein</fullName>
    </submittedName>
</protein>
<keyword evidence="3" id="KW-1185">Reference proteome</keyword>
<organism evidence="2 3">
    <name type="scientific">Diversispora epigaea</name>
    <dbReference type="NCBI Taxonomy" id="1348612"/>
    <lineage>
        <taxon>Eukaryota</taxon>
        <taxon>Fungi</taxon>
        <taxon>Fungi incertae sedis</taxon>
        <taxon>Mucoromycota</taxon>
        <taxon>Glomeromycotina</taxon>
        <taxon>Glomeromycetes</taxon>
        <taxon>Diversisporales</taxon>
        <taxon>Diversisporaceae</taxon>
        <taxon>Diversispora</taxon>
    </lineage>
</organism>
<dbReference type="AlphaFoldDB" id="A0A397GTQ8"/>
<sequence length="141" mass="16410">MSQESRILRIHIKRRVEPSSLQNEPSSIHNEPESSETSKKSVNISFLKEKYNIHLPRSYKKQTSASQTVHFLEELESTISETVDELKTAHKNLDRFQKYRILESISVRFSLGKRVFDNNSEEDIESDDKKNKKSIRVSNSS</sequence>
<accession>A0A397GTQ8</accession>
<feature type="compositionally biased region" description="Basic and acidic residues" evidence="1">
    <location>
        <begin position="30"/>
        <end position="39"/>
    </location>
</feature>
<evidence type="ECO:0000313" key="2">
    <source>
        <dbReference type="EMBL" id="RHZ51440.1"/>
    </source>
</evidence>
<dbReference type="Proteomes" id="UP000266861">
    <property type="component" value="Unassembled WGS sequence"/>
</dbReference>
<evidence type="ECO:0000313" key="3">
    <source>
        <dbReference type="Proteomes" id="UP000266861"/>
    </source>
</evidence>
<feature type="region of interest" description="Disordered" evidence="1">
    <location>
        <begin position="120"/>
        <end position="141"/>
    </location>
</feature>
<dbReference type="EMBL" id="PQFF01000417">
    <property type="protein sequence ID" value="RHZ51440.1"/>
    <property type="molecule type" value="Genomic_DNA"/>
</dbReference>
<evidence type="ECO:0000256" key="1">
    <source>
        <dbReference type="SAM" id="MobiDB-lite"/>
    </source>
</evidence>
<name>A0A397GTQ8_9GLOM</name>
<proteinExistence type="predicted"/>
<feature type="region of interest" description="Disordered" evidence="1">
    <location>
        <begin position="15"/>
        <end position="41"/>
    </location>
</feature>
<reference evidence="2 3" key="1">
    <citation type="submission" date="2018-08" db="EMBL/GenBank/DDBJ databases">
        <title>Genome and evolution of the arbuscular mycorrhizal fungus Diversispora epigaea (formerly Glomus versiforme) and its bacterial endosymbionts.</title>
        <authorList>
            <person name="Sun X."/>
            <person name="Fei Z."/>
            <person name="Harrison M."/>
        </authorList>
    </citation>
    <scope>NUCLEOTIDE SEQUENCE [LARGE SCALE GENOMIC DNA]</scope>
    <source>
        <strain evidence="2 3">IT104</strain>
    </source>
</reference>
<feature type="compositionally biased region" description="Polar residues" evidence="1">
    <location>
        <begin position="19"/>
        <end position="29"/>
    </location>
</feature>
<gene>
    <name evidence="2" type="ORF">Glove_478g84</name>
</gene>